<dbReference type="RefSeq" id="WP_210352337.1">
    <property type="nucleotide sequence ID" value="NZ_JAEQMU010000001.1"/>
</dbReference>
<dbReference type="EMBL" id="JBHULD010000018">
    <property type="protein sequence ID" value="MFD2556627.1"/>
    <property type="molecule type" value="Genomic_DNA"/>
</dbReference>
<dbReference type="InterPro" id="IPR023997">
    <property type="entry name" value="TonB-dep_OMP_SusC/RagA_CS"/>
</dbReference>
<dbReference type="PANTHER" id="PTHR30069:SF29">
    <property type="entry name" value="HEMOGLOBIN AND HEMOGLOBIN-HAPTOGLOBIN-BINDING PROTEIN 1-RELATED"/>
    <property type="match status" value="1"/>
</dbReference>
<keyword evidence="2" id="KW-0472">Membrane</keyword>
<keyword evidence="2" id="KW-0998">Cell outer membrane</keyword>
<evidence type="ECO:0000313" key="6">
    <source>
        <dbReference type="Proteomes" id="UP001597440"/>
    </source>
</evidence>
<evidence type="ECO:0000313" key="5">
    <source>
        <dbReference type="EMBL" id="MFD2556627.1"/>
    </source>
</evidence>
<gene>
    <name evidence="5" type="ORF">ACFSQW_19690</name>
</gene>
<evidence type="ECO:0000256" key="1">
    <source>
        <dbReference type="ARBA" id="ARBA00022729"/>
    </source>
</evidence>
<dbReference type="PANTHER" id="PTHR30069">
    <property type="entry name" value="TONB-DEPENDENT OUTER MEMBRANE RECEPTOR"/>
    <property type="match status" value="1"/>
</dbReference>
<dbReference type="InterPro" id="IPR008969">
    <property type="entry name" value="CarboxyPept-like_regulatory"/>
</dbReference>
<keyword evidence="2" id="KW-0812">Transmembrane</keyword>
<evidence type="ECO:0000256" key="2">
    <source>
        <dbReference type="PROSITE-ProRule" id="PRU01360"/>
    </source>
</evidence>
<dbReference type="Proteomes" id="UP001597440">
    <property type="component" value="Unassembled WGS sequence"/>
</dbReference>
<dbReference type="Gene3D" id="2.60.40.1120">
    <property type="entry name" value="Carboxypeptidase-like, regulatory domain"/>
    <property type="match status" value="1"/>
</dbReference>
<evidence type="ECO:0000256" key="3">
    <source>
        <dbReference type="SAM" id="SignalP"/>
    </source>
</evidence>
<dbReference type="SUPFAM" id="SSF49464">
    <property type="entry name" value="Carboxypeptidase regulatory domain-like"/>
    <property type="match status" value="1"/>
</dbReference>
<feature type="chain" id="PRO_5046244240" evidence="3">
    <location>
        <begin position="20"/>
        <end position="1021"/>
    </location>
</feature>
<dbReference type="Gene3D" id="2.170.130.10">
    <property type="entry name" value="TonB-dependent receptor, plug domain"/>
    <property type="match status" value="1"/>
</dbReference>
<dbReference type="PROSITE" id="PS52016">
    <property type="entry name" value="TONB_DEPENDENT_REC_3"/>
    <property type="match status" value="1"/>
</dbReference>
<proteinExistence type="inferred from homology"/>
<dbReference type="NCBIfam" id="TIGR04057">
    <property type="entry name" value="SusC_RagA_signa"/>
    <property type="match status" value="1"/>
</dbReference>
<dbReference type="InterPro" id="IPR039426">
    <property type="entry name" value="TonB-dep_rcpt-like"/>
</dbReference>
<dbReference type="InterPro" id="IPR012910">
    <property type="entry name" value="Plug_dom"/>
</dbReference>
<keyword evidence="1 3" id="KW-0732">Signal</keyword>
<comment type="similarity">
    <text evidence="2">Belongs to the TonB-dependent receptor family.</text>
</comment>
<keyword evidence="2" id="KW-0813">Transport</keyword>
<protein>
    <submittedName>
        <fullName evidence="5">SusC/RagA family TonB-linked outer membrane protein</fullName>
    </submittedName>
</protein>
<dbReference type="SUPFAM" id="SSF56935">
    <property type="entry name" value="Porins"/>
    <property type="match status" value="1"/>
</dbReference>
<dbReference type="Pfam" id="PF13715">
    <property type="entry name" value="CarbopepD_reg_2"/>
    <property type="match status" value="1"/>
</dbReference>
<feature type="signal peptide" evidence="3">
    <location>
        <begin position="1"/>
        <end position="19"/>
    </location>
</feature>
<dbReference type="InterPro" id="IPR037066">
    <property type="entry name" value="Plug_dom_sf"/>
</dbReference>
<comment type="caution">
    <text evidence="5">The sequence shown here is derived from an EMBL/GenBank/DDBJ whole genome shotgun (WGS) entry which is preliminary data.</text>
</comment>
<accession>A0ABW5L6C6</accession>
<dbReference type="InterPro" id="IPR023996">
    <property type="entry name" value="TonB-dep_OMP_SusC/RagA"/>
</dbReference>
<keyword evidence="6" id="KW-1185">Reference proteome</keyword>
<dbReference type="NCBIfam" id="TIGR04056">
    <property type="entry name" value="OMP_RagA_SusC"/>
    <property type="match status" value="1"/>
</dbReference>
<reference evidence="6" key="1">
    <citation type="journal article" date="2019" name="Int. J. Syst. Evol. Microbiol.">
        <title>The Global Catalogue of Microorganisms (GCM) 10K type strain sequencing project: providing services to taxonomists for standard genome sequencing and annotation.</title>
        <authorList>
            <consortium name="The Broad Institute Genomics Platform"/>
            <consortium name="The Broad Institute Genome Sequencing Center for Infectious Disease"/>
            <person name="Wu L."/>
            <person name="Ma J."/>
        </authorList>
    </citation>
    <scope>NUCLEOTIDE SEQUENCE [LARGE SCALE GENOMIC DNA]</scope>
    <source>
        <strain evidence="6">KCTC 52298</strain>
    </source>
</reference>
<feature type="domain" description="TonB-dependent receptor plug" evidence="4">
    <location>
        <begin position="113"/>
        <end position="219"/>
    </location>
</feature>
<organism evidence="5 6">
    <name type="scientific">Sphingobacterium tabacisoli</name>
    <dbReference type="NCBI Taxonomy" id="2044855"/>
    <lineage>
        <taxon>Bacteria</taxon>
        <taxon>Pseudomonadati</taxon>
        <taxon>Bacteroidota</taxon>
        <taxon>Sphingobacteriia</taxon>
        <taxon>Sphingobacteriales</taxon>
        <taxon>Sphingobacteriaceae</taxon>
        <taxon>Sphingobacterium</taxon>
    </lineage>
</organism>
<name>A0ABW5L6C6_9SPHI</name>
<comment type="subcellular location">
    <subcellularLocation>
        <location evidence="2">Cell outer membrane</location>
        <topology evidence="2">Multi-pass membrane protein</topology>
    </subcellularLocation>
</comment>
<dbReference type="Pfam" id="PF07715">
    <property type="entry name" value="Plug"/>
    <property type="match status" value="1"/>
</dbReference>
<sequence length="1021" mass="113836">MMKFLIGCCLVLFSTLGHAQQSKALRGEVLSSTGEPIAGASVKLKHSGSSTSTNNKGEFTLSYSAPEVLVVSSVNYKAKEISINLQTDIQIRLEEASNIVDEVVVVGYGTQKKVTLTGSVTQIGADEITQSKSPNIANSLAGRMPGLVVNNRSGEPGSDGSSILVRGSGTTGNKAPLIVIDGVANRGGFERLNSNDIESITVLKDASAAIYGAQAANGVILVTTKRGRIGKPTIDYAGSFGLSQPTRVPRLVNAYEYALFRNEKDIRQGQGNVTYSPEQIEKFRDGSDPISYPSTDWYSEVLKPLTPQTQHSLSVSGGADNLKYFVSGGYLYQDAFFRKSATNYNQYNLRSNIDAQITDNFKLSVDLVGRKEDRNYSPTAVDRTPSEGIFLSMLGSYPGLAPFYPNGLPMAGIEGPNPLQLAQGYNGYTKRGTSSLQTMINAELKLPYITEGLSLQGFAAFDFTFNKEKTFTKPFDLYRYSSATDTYNNVRGLLLADPSIYQHAGDNSLKTYHIRLNYARQFGLHDIGAFAAAEQSEYYNERISANRDGLVSSQIDQLFAFFYDVTRQGNGSVADQNSRRNFFGRVNYAYADKYLAEFVFRRDGSFNFPPGRQYGNFPGLSVGWRIGEERFIKDNFSFVNELKLRGSISRLGNDRINQYQFLTRYTVAADHNRYYLGDGENPGYAPGLMPGVAPNPNVTWEVEEMKNVALEGSFFGGKLDFSAEYFWAKRDHLLAKRNASVPHTTGLMLPDENIGRVDRKGIEFTLGTKGKVNNFNYFVNGNMTRTWSKVVFIDESPNVLEWQKIQGYQLGSWLVYRTDGIFRTQEELDNTAVKLPGTKVGDIKYRDINNDGVINANDQERIYESPTPLLVYGLRMGGSYKNFSFSMLWQGQAKAKQMILPQANNGEFIPPTWLYEDRWTADNPNAKYPGAFDRTYDINNRASDFWLQDMSFFKLKNVEVGYTFSGEKLSKVGVSNLRLYLNGFNMFSFDKVKHYDPETESYTGAYYPQTRIYTLGVNLTL</sequence>
<keyword evidence="2" id="KW-1134">Transmembrane beta strand</keyword>
<evidence type="ECO:0000259" key="4">
    <source>
        <dbReference type="Pfam" id="PF07715"/>
    </source>
</evidence>